<name>A0A975G2S0_9CAUL</name>
<reference evidence="2" key="1">
    <citation type="submission" date="2021-04" db="EMBL/GenBank/DDBJ databases">
        <title>The complete genome sequence of Caulobacter sp. S6.</title>
        <authorList>
            <person name="Tang Y."/>
            <person name="Ouyang W."/>
            <person name="Liu Q."/>
            <person name="Huang B."/>
            <person name="Guo Z."/>
            <person name="Lei P."/>
        </authorList>
    </citation>
    <scope>NUCLEOTIDE SEQUENCE</scope>
    <source>
        <strain evidence="2">S6</strain>
    </source>
</reference>
<dbReference type="KEGG" id="caul:KCG34_05980"/>
<dbReference type="Proteomes" id="UP000676409">
    <property type="component" value="Chromosome"/>
</dbReference>
<proteinExistence type="predicted"/>
<feature type="coiled-coil region" evidence="1">
    <location>
        <begin position="29"/>
        <end position="64"/>
    </location>
</feature>
<protein>
    <submittedName>
        <fullName evidence="2">Uncharacterized protein</fullName>
    </submittedName>
</protein>
<dbReference type="AlphaFoldDB" id="A0A975G2S0"/>
<keyword evidence="1" id="KW-0175">Coiled coil</keyword>
<keyword evidence="3" id="KW-1185">Reference proteome</keyword>
<evidence type="ECO:0000256" key="1">
    <source>
        <dbReference type="SAM" id="Coils"/>
    </source>
</evidence>
<dbReference type="EMBL" id="CP073078">
    <property type="protein sequence ID" value="QUD89427.1"/>
    <property type="molecule type" value="Genomic_DNA"/>
</dbReference>
<evidence type="ECO:0000313" key="3">
    <source>
        <dbReference type="Proteomes" id="UP000676409"/>
    </source>
</evidence>
<dbReference type="RefSeq" id="WP_211939479.1">
    <property type="nucleotide sequence ID" value="NZ_CP073078.1"/>
</dbReference>
<sequence>MAASHLTAVTSTPDTGAPAAEVVDLGREVETGAQRIRRLQQEARTLAREQLEAFERDLNALAERAIEIAQGGEVYPVGARELAARLAEELAKKAQTLESIMSRAAH</sequence>
<organism evidence="2 3">
    <name type="scientific">Phenylobacterium montanum</name>
    <dbReference type="NCBI Taxonomy" id="2823693"/>
    <lineage>
        <taxon>Bacteria</taxon>
        <taxon>Pseudomonadati</taxon>
        <taxon>Pseudomonadota</taxon>
        <taxon>Alphaproteobacteria</taxon>
        <taxon>Caulobacterales</taxon>
        <taxon>Caulobacteraceae</taxon>
        <taxon>Phenylobacterium</taxon>
    </lineage>
</organism>
<gene>
    <name evidence="2" type="ORF">KCG34_05980</name>
</gene>
<accession>A0A975G2S0</accession>
<evidence type="ECO:0000313" key="2">
    <source>
        <dbReference type="EMBL" id="QUD89427.1"/>
    </source>
</evidence>